<evidence type="ECO:0000259" key="1">
    <source>
        <dbReference type="Pfam" id="PF12674"/>
    </source>
</evidence>
<comment type="caution">
    <text evidence="2">The sequence shown here is derived from an EMBL/GenBank/DDBJ whole genome shotgun (WGS) entry which is preliminary data.</text>
</comment>
<dbReference type="RefSeq" id="WP_118025834.1">
    <property type="nucleotide sequence ID" value="NZ_JANGEU010000001.1"/>
</dbReference>
<dbReference type="Proteomes" id="UP000284598">
    <property type="component" value="Unassembled WGS sequence"/>
</dbReference>
<gene>
    <name evidence="2" type="ORF">DW929_11745</name>
</gene>
<protein>
    <submittedName>
        <fullName evidence="2">Transcriptional regulator</fullName>
    </submittedName>
</protein>
<feature type="domain" description="Putative zinc ribbon" evidence="1">
    <location>
        <begin position="5"/>
        <end position="84"/>
    </location>
</feature>
<accession>A0A413RUS7</accession>
<sequence>MSNNVCQSCGMIMEENEQGTNSDGSISVDYCKYCFNDGKFGKDESMEEMIESCIPFWINEEEGVDEKVARKKLFSIFPTLKRWKITD</sequence>
<dbReference type="Pfam" id="PF12674">
    <property type="entry name" value="Zn_ribbon_2"/>
    <property type="match status" value="1"/>
</dbReference>
<evidence type="ECO:0000313" key="2">
    <source>
        <dbReference type="EMBL" id="RHA52083.1"/>
    </source>
</evidence>
<name>A0A413RUS7_9FIRM</name>
<proteinExistence type="predicted"/>
<evidence type="ECO:0000313" key="3">
    <source>
        <dbReference type="Proteomes" id="UP000284598"/>
    </source>
</evidence>
<dbReference type="AlphaFoldDB" id="A0A413RUS7"/>
<organism evidence="2 3">
    <name type="scientific">Eubacterium ventriosum</name>
    <dbReference type="NCBI Taxonomy" id="39496"/>
    <lineage>
        <taxon>Bacteria</taxon>
        <taxon>Bacillati</taxon>
        <taxon>Bacillota</taxon>
        <taxon>Clostridia</taxon>
        <taxon>Eubacteriales</taxon>
        <taxon>Eubacteriaceae</taxon>
        <taxon>Eubacterium</taxon>
    </lineage>
</organism>
<dbReference type="InterPro" id="IPR025868">
    <property type="entry name" value="Zn_ribbon_dom_put"/>
</dbReference>
<dbReference type="EMBL" id="QSFO01000019">
    <property type="protein sequence ID" value="RHA52083.1"/>
    <property type="molecule type" value="Genomic_DNA"/>
</dbReference>
<reference evidence="2 3" key="1">
    <citation type="submission" date="2018-08" db="EMBL/GenBank/DDBJ databases">
        <title>A genome reference for cultivated species of the human gut microbiota.</title>
        <authorList>
            <person name="Zou Y."/>
            <person name="Xue W."/>
            <person name="Luo G."/>
        </authorList>
    </citation>
    <scope>NUCLEOTIDE SEQUENCE [LARGE SCALE GENOMIC DNA]</scope>
    <source>
        <strain evidence="2 3">AM43-2</strain>
    </source>
</reference>